<organism evidence="2 3">
    <name type="scientific">Aestuariispira insulae</name>
    <dbReference type="NCBI Taxonomy" id="1461337"/>
    <lineage>
        <taxon>Bacteria</taxon>
        <taxon>Pseudomonadati</taxon>
        <taxon>Pseudomonadota</taxon>
        <taxon>Alphaproteobacteria</taxon>
        <taxon>Rhodospirillales</taxon>
        <taxon>Kiloniellaceae</taxon>
        <taxon>Aestuariispira</taxon>
    </lineage>
</organism>
<dbReference type="InterPro" id="IPR001387">
    <property type="entry name" value="Cro/C1-type_HTH"/>
</dbReference>
<keyword evidence="3" id="KW-1185">Reference proteome</keyword>
<dbReference type="SUPFAM" id="SSF47413">
    <property type="entry name" value="lambda repressor-like DNA-binding domains"/>
    <property type="match status" value="1"/>
</dbReference>
<evidence type="ECO:0000313" key="3">
    <source>
        <dbReference type="Proteomes" id="UP000256845"/>
    </source>
</evidence>
<evidence type="ECO:0000259" key="1">
    <source>
        <dbReference type="PROSITE" id="PS50943"/>
    </source>
</evidence>
<dbReference type="CDD" id="cd00093">
    <property type="entry name" value="HTH_XRE"/>
    <property type="match status" value="1"/>
</dbReference>
<dbReference type="EMBL" id="QRDW01000002">
    <property type="protein sequence ID" value="RED52227.1"/>
    <property type="molecule type" value="Genomic_DNA"/>
</dbReference>
<sequence>MAGLKEITGGVWLKELREEWQITRAELAEQVGASAEWLARAEAGEESVAANFFKDFARSFNMTVAEFANRYARAFGAEHEQAA</sequence>
<evidence type="ECO:0000313" key="2">
    <source>
        <dbReference type="EMBL" id="RED52227.1"/>
    </source>
</evidence>
<protein>
    <submittedName>
        <fullName evidence="2">Helix-turn-helix protein</fullName>
    </submittedName>
</protein>
<feature type="domain" description="HTH cro/C1-type" evidence="1">
    <location>
        <begin position="13"/>
        <end position="67"/>
    </location>
</feature>
<name>A0A3D9HRV5_9PROT</name>
<comment type="caution">
    <text evidence="2">The sequence shown here is derived from an EMBL/GenBank/DDBJ whole genome shotgun (WGS) entry which is preliminary data.</text>
</comment>
<dbReference type="GO" id="GO:0003677">
    <property type="term" value="F:DNA binding"/>
    <property type="evidence" value="ECO:0007669"/>
    <property type="project" value="InterPro"/>
</dbReference>
<dbReference type="Proteomes" id="UP000256845">
    <property type="component" value="Unassembled WGS sequence"/>
</dbReference>
<gene>
    <name evidence="2" type="ORF">DFP90_102245</name>
</gene>
<reference evidence="2 3" key="1">
    <citation type="submission" date="2018-07" db="EMBL/GenBank/DDBJ databases">
        <title>Genomic Encyclopedia of Type Strains, Phase III (KMG-III): the genomes of soil and plant-associated and newly described type strains.</title>
        <authorList>
            <person name="Whitman W."/>
        </authorList>
    </citation>
    <scope>NUCLEOTIDE SEQUENCE [LARGE SCALE GENOMIC DNA]</scope>
    <source>
        <strain evidence="2 3">CECT 8488</strain>
    </source>
</reference>
<dbReference type="AlphaFoldDB" id="A0A3D9HRV5"/>
<dbReference type="PROSITE" id="PS50943">
    <property type="entry name" value="HTH_CROC1"/>
    <property type="match status" value="1"/>
</dbReference>
<dbReference type="Pfam" id="PF13560">
    <property type="entry name" value="HTH_31"/>
    <property type="match status" value="1"/>
</dbReference>
<dbReference type="RefSeq" id="WP_115935778.1">
    <property type="nucleotide sequence ID" value="NZ_QRDW01000002.1"/>
</dbReference>
<dbReference type="InterPro" id="IPR010982">
    <property type="entry name" value="Lambda_DNA-bd_dom_sf"/>
</dbReference>
<accession>A0A3D9HRV5</accession>
<dbReference type="SMART" id="SM00530">
    <property type="entry name" value="HTH_XRE"/>
    <property type="match status" value="1"/>
</dbReference>
<proteinExistence type="predicted"/>
<dbReference type="Gene3D" id="1.10.260.40">
    <property type="entry name" value="lambda repressor-like DNA-binding domains"/>
    <property type="match status" value="1"/>
</dbReference>